<dbReference type="InterPro" id="IPR000210">
    <property type="entry name" value="BTB/POZ_dom"/>
</dbReference>
<feature type="compositionally biased region" description="Low complexity" evidence="1">
    <location>
        <begin position="514"/>
        <end position="568"/>
    </location>
</feature>
<feature type="transmembrane region" description="Helical" evidence="2">
    <location>
        <begin position="738"/>
        <end position="761"/>
    </location>
</feature>
<evidence type="ECO:0000313" key="5">
    <source>
        <dbReference type="WBParaSite" id="L893_g12406.t1"/>
    </source>
</evidence>
<feature type="compositionally biased region" description="Low complexity" evidence="1">
    <location>
        <begin position="384"/>
        <end position="417"/>
    </location>
</feature>
<keyword evidence="2" id="KW-1133">Transmembrane helix</keyword>
<feature type="compositionally biased region" description="Low complexity" evidence="1">
    <location>
        <begin position="668"/>
        <end position="705"/>
    </location>
</feature>
<feature type="compositionally biased region" description="Low complexity" evidence="1">
    <location>
        <begin position="450"/>
        <end position="479"/>
    </location>
</feature>
<feature type="compositionally biased region" description="Polar residues" evidence="1">
    <location>
        <begin position="488"/>
        <end position="513"/>
    </location>
</feature>
<feature type="region of interest" description="Disordered" evidence="1">
    <location>
        <begin position="322"/>
        <end position="711"/>
    </location>
</feature>
<keyword evidence="4" id="KW-1185">Reference proteome</keyword>
<feature type="compositionally biased region" description="Polar residues" evidence="1">
    <location>
        <begin position="290"/>
        <end position="310"/>
    </location>
</feature>
<feature type="compositionally biased region" description="Polar residues" evidence="1">
    <location>
        <begin position="334"/>
        <end position="355"/>
    </location>
</feature>
<feature type="compositionally biased region" description="Low complexity" evidence="1">
    <location>
        <begin position="584"/>
        <end position="615"/>
    </location>
</feature>
<keyword evidence="2" id="KW-0472">Membrane</keyword>
<evidence type="ECO:0000313" key="4">
    <source>
        <dbReference type="Proteomes" id="UP000095287"/>
    </source>
</evidence>
<dbReference type="AlphaFoldDB" id="A0A1I7Y432"/>
<reference evidence="5" key="1">
    <citation type="submission" date="2016-11" db="UniProtKB">
        <authorList>
            <consortium name="WormBaseParasite"/>
        </authorList>
    </citation>
    <scope>IDENTIFICATION</scope>
</reference>
<sequence length="946" mass="100394">MDKANLRTGSKGGARKTMFMGRRRRNGCTMKINAALMSVVLICYASPISAYRDMDLDDDCDMDPVLNDDSLVVLYTSCWDLRHLSARPTYDNFSICEERTTRMFPMEQGVLHLNFLSNSSGSPQDVEYTLFSFPNRSQNAEVAENGTILDVCHPEDVIFQGEKLVFSNGNYDLLNRTTSYTWEGEGCPSKNASSLFYVNSLTGEEWSVDGEYEGVIHHAFDDLVTLERKNGSTRFFDLLDTTTNNYSCIFKSMSASESIIVIPANYSEYVEQLNTPKPENQTIPWAPDAPNSTISLSPNESSPASNTSTSIEFPALTTNSSWTISSSHPRKSSPILQSSTAAPTQLASSLGTKSSLPLIDPSTLSSPTTQQVTSNAAEGPSPAPQSSTASSTPLASSLGMESSLSSTSSSPTSQATSDGLSPPPMDPSTSSSPTTQQATSNAAEGPSPAPQSSTASSTPLASSLGMESTSSSPTSQATSDGLLPPPVDSSTSFSPTTQQATSNEITTNDNGKLTRSSSPRESTSTEGPSPALQSSTASSTPLVSSLGIEPSLPSTSSSPTTTTTSSSPARKASSTEGNSPVPQSSTTSSAPLESSPRIESSLPPTSSSPTPQATSDAVTTRSSSPPVELSTSSSPTTQQAISNVTTTNDSGKPTRSSIGTASSSTEGPSVVPQSSTTSSAPLESSPRIESSLPPTSSSPTPQATSDAVTTNDTELVVIPSSTKASIEADCSFFKTPTVVVISTSILGVTIVIAAFLIGILFKFEKDMEPESMNSGNVCVGTFRADLQTFRGPDRSVKHVSGTGFLANLYYFDTDALFYHKINGYCCPSADFNRKADAWELVSIPICPFPLSQIYRDEIPYSALAEDVFWILQVGAFMREVTQTGGAAERILSFHSVFFKVLFSSDSKEKVDRPTLKNVKVDEFKLLLGVVYDLDVSMKNGMIRLGS</sequence>
<name>A0A1I7Y432_9BILA</name>
<keyword evidence="2" id="KW-0812">Transmembrane</keyword>
<dbReference type="WBParaSite" id="L893_g12406.t1">
    <property type="protein sequence ID" value="L893_g12406.t1"/>
    <property type="gene ID" value="L893_g12406"/>
</dbReference>
<accession>A0A1I7Y432</accession>
<feature type="domain" description="BTB" evidence="3">
    <location>
        <begin position="865"/>
        <end position="939"/>
    </location>
</feature>
<dbReference type="Pfam" id="PF00651">
    <property type="entry name" value="BTB"/>
    <property type="match status" value="1"/>
</dbReference>
<proteinExistence type="predicted"/>
<evidence type="ECO:0000256" key="1">
    <source>
        <dbReference type="SAM" id="MobiDB-lite"/>
    </source>
</evidence>
<dbReference type="Proteomes" id="UP000095287">
    <property type="component" value="Unplaced"/>
</dbReference>
<feature type="compositionally biased region" description="Polar residues" evidence="1">
    <location>
        <begin position="572"/>
        <end position="583"/>
    </location>
</feature>
<feature type="region of interest" description="Disordered" evidence="1">
    <location>
        <begin position="277"/>
        <end position="310"/>
    </location>
</feature>
<organism evidence="4 5">
    <name type="scientific">Steinernema glaseri</name>
    <dbReference type="NCBI Taxonomy" id="37863"/>
    <lineage>
        <taxon>Eukaryota</taxon>
        <taxon>Metazoa</taxon>
        <taxon>Ecdysozoa</taxon>
        <taxon>Nematoda</taxon>
        <taxon>Chromadorea</taxon>
        <taxon>Rhabditida</taxon>
        <taxon>Tylenchina</taxon>
        <taxon>Panagrolaimomorpha</taxon>
        <taxon>Strongyloidoidea</taxon>
        <taxon>Steinernematidae</taxon>
        <taxon>Steinernema</taxon>
    </lineage>
</organism>
<dbReference type="PROSITE" id="PS50097">
    <property type="entry name" value="BTB"/>
    <property type="match status" value="1"/>
</dbReference>
<evidence type="ECO:0000256" key="2">
    <source>
        <dbReference type="SAM" id="Phobius"/>
    </source>
</evidence>
<protein>
    <submittedName>
        <fullName evidence="5">BTB domain-containing protein</fullName>
    </submittedName>
</protein>
<feature type="compositionally biased region" description="Polar residues" evidence="1">
    <location>
        <begin position="362"/>
        <end position="376"/>
    </location>
</feature>
<feature type="compositionally biased region" description="Low complexity" evidence="1">
    <location>
        <begin position="622"/>
        <end position="637"/>
    </location>
</feature>
<feature type="compositionally biased region" description="Polar residues" evidence="1">
    <location>
        <begin position="638"/>
        <end position="667"/>
    </location>
</feature>
<evidence type="ECO:0000259" key="3">
    <source>
        <dbReference type="PROSITE" id="PS50097"/>
    </source>
</evidence>